<dbReference type="Proteomes" id="UP001601442">
    <property type="component" value="Unassembled WGS sequence"/>
</dbReference>
<protein>
    <recommendedName>
        <fullName evidence="3">Tail terminator</fullName>
    </recommendedName>
</protein>
<accession>A0ABW6P5V3</accession>
<dbReference type="EMBL" id="JBIAMT010000003">
    <property type="protein sequence ID" value="MFF0498534.1"/>
    <property type="molecule type" value="Genomic_DNA"/>
</dbReference>
<reference evidence="1 2" key="1">
    <citation type="submission" date="2024-10" db="EMBL/GenBank/DDBJ databases">
        <title>The Natural Products Discovery Center: Release of the First 8490 Sequenced Strains for Exploring Actinobacteria Biosynthetic Diversity.</title>
        <authorList>
            <person name="Kalkreuter E."/>
            <person name="Kautsar S.A."/>
            <person name="Yang D."/>
            <person name="Bader C.D."/>
            <person name="Teijaro C.N."/>
            <person name="Fluegel L."/>
            <person name="Davis C.M."/>
            <person name="Simpson J.R."/>
            <person name="Lauterbach L."/>
            <person name="Steele A.D."/>
            <person name="Gui C."/>
            <person name="Meng S."/>
            <person name="Li G."/>
            <person name="Viehrig K."/>
            <person name="Ye F."/>
            <person name="Su P."/>
            <person name="Kiefer A.F."/>
            <person name="Nichols A."/>
            <person name="Cepeda A.J."/>
            <person name="Yan W."/>
            <person name="Fan B."/>
            <person name="Jiang Y."/>
            <person name="Adhikari A."/>
            <person name="Zheng C.-J."/>
            <person name="Schuster L."/>
            <person name="Cowan T.M."/>
            <person name="Smanski M.J."/>
            <person name="Chevrette M.G."/>
            <person name="De Carvalho L.P.S."/>
            <person name="Shen B."/>
        </authorList>
    </citation>
    <scope>NUCLEOTIDE SEQUENCE [LARGE SCALE GENOMIC DNA]</scope>
    <source>
        <strain evidence="1 2">NPDC004119</strain>
    </source>
</reference>
<evidence type="ECO:0008006" key="3">
    <source>
        <dbReference type="Google" id="ProtNLM"/>
    </source>
</evidence>
<evidence type="ECO:0000313" key="1">
    <source>
        <dbReference type="EMBL" id="MFF0498534.1"/>
    </source>
</evidence>
<proteinExistence type="predicted"/>
<comment type="caution">
    <text evidence="1">The sequence shown here is derived from an EMBL/GenBank/DDBJ whole genome shotgun (WGS) entry which is preliminary data.</text>
</comment>
<gene>
    <name evidence="1" type="ORF">ACFYU5_19165</name>
</gene>
<name>A0ABW6P5V3_9NOCA</name>
<evidence type="ECO:0000313" key="2">
    <source>
        <dbReference type="Proteomes" id="UP001601442"/>
    </source>
</evidence>
<sequence length="131" mass="14784">MFVDHERMLVNYLQPVSPGYVAAEMPNDPPLPFVLITRVSGHDDRITEFAIIEISVFHSSRIGALDAARHMHSMMLALKPSTTGLTVSGNPVRIDRVSTIHGPSWMNYRDENLRQYTARYVIESRVSSQNS</sequence>
<dbReference type="RefSeq" id="WP_387396077.1">
    <property type="nucleotide sequence ID" value="NZ_JBIAMT010000003.1"/>
</dbReference>
<keyword evidence="2" id="KW-1185">Reference proteome</keyword>
<organism evidence="1 2">
    <name type="scientific">Nocardia aobensis</name>
    <dbReference type="NCBI Taxonomy" id="257277"/>
    <lineage>
        <taxon>Bacteria</taxon>
        <taxon>Bacillati</taxon>
        <taxon>Actinomycetota</taxon>
        <taxon>Actinomycetes</taxon>
        <taxon>Mycobacteriales</taxon>
        <taxon>Nocardiaceae</taxon>
        <taxon>Nocardia</taxon>
    </lineage>
</organism>